<dbReference type="EMBL" id="JAOCZP010000010">
    <property type="protein sequence ID" value="MCT7377941.1"/>
    <property type="molecule type" value="Genomic_DNA"/>
</dbReference>
<proteinExistence type="predicted"/>
<accession>A0ABT2LU82</accession>
<sequence>MTESAERRTADVSDVTGQQSEGGLQRIVNTQPFWVLVALIIICIFMGTISDTFLSERNLFTTTRNFAFMAIVALGMTTVIVTGGIDLSVGSVMGLSGIMAGITLAAGYPLWFGLGACLLSAMAAGAVNGFIIAYFRMSPFVVTLGMLAIARSLALVVSNNRMFYEFGPDQPLFLAIGGGRTFGLANPVWALIVLTLIFMWLYRYSTWGRYVFAIGGNYEAAKLSGVPVERVIVSVYVVSSLMAGIASFLMVGWLGSVTNALGQTYELQVIAATVIGGANLMGGSGYAIGAPIGAALVEVIRNSLLLAGVDPYWQGTFLGGFIILAVLLERIRGRRSE</sequence>
<evidence type="ECO:0000313" key="10">
    <source>
        <dbReference type="Proteomes" id="UP001320831"/>
    </source>
</evidence>
<feature type="transmembrane region" description="Helical" evidence="8">
    <location>
        <begin position="33"/>
        <end position="54"/>
    </location>
</feature>
<dbReference type="Proteomes" id="UP001320831">
    <property type="component" value="Unassembled WGS sequence"/>
</dbReference>
<dbReference type="PANTHER" id="PTHR32196">
    <property type="entry name" value="ABC TRANSPORTER PERMEASE PROTEIN YPHD-RELATED-RELATED"/>
    <property type="match status" value="1"/>
</dbReference>
<evidence type="ECO:0000256" key="2">
    <source>
        <dbReference type="ARBA" id="ARBA00022448"/>
    </source>
</evidence>
<name>A0ABT2LU82_9HYPH</name>
<feature type="transmembrane region" description="Helical" evidence="8">
    <location>
        <begin position="267"/>
        <end position="292"/>
    </location>
</feature>
<feature type="transmembrane region" description="Helical" evidence="8">
    <location>
        <begin position="141"/>
        <end position="160"/>
    </location>
</feature>
<dbReference type="CDD" id="cd06579">
    <property type="entry name" value="TM_PBP1_transp_AraH_like"/>
    <property type="match status" value="1"/>
</dbReference>
<evidence type="ECO:0000256" key="8">
    <source>
        <dbReference type="SAM" id="Phobius"/>
    </source>
</evidence>
<evidence type="ECO:0000256" key="6">
    <source>
        <dbReference type="ARBA" id="ARBA00022989"/>
    </source>
</evidence>
<evidence type="ECO:0000256" key="4">
    <source>
        <dbReference type="ARBA" id="ARBA00022519"/>
    </source>
</evidence>
<keyword evidence="5 8" id="KW-0812">Transmembrane</keyword>
<evidence type="ECO:0000313" key="9">
    <source>
        <dbReference type="EMBL" id="MCT7377941.1"/>
    </source>
</evidence>
<dbReference type="InterPro" id="IPR001851">
    <property type="entry name" value="ABC_transp_permease"/>
</dbReference>
<dbReference type="PANTHER" id="PTHR32196:SF21">
    <property type="entry name" value="ABC TRANSPORTER PERMEASE PROTEIN YPHD-RELATED"/>
    <property type="match status" value="1"/>
</dbReference>
<feature type="transmembrane region" description="Helical" evidence="8">
    <location>
        <begin position="231"/>
        <end position="255"/>
    </location>
</feature>
<evidence type="ECO:0000256" key="5">
    <source>
        <dbReference type="ARBA" id="ARBA00022692"/>
    </source>
</evidence>
<evidence type="ECO:0000256" key="7">
    <source>
        <dbReference type="ARBA" id="ARBA00023136"/>
    </source>
</evidence>
<keyword evidence="3" id="KW-1003">Cell membrane</keyword>
<feature type="transmembrane region" description="Helical" evidence="8">
    <location>
        <begin position="312"/>
        <end position="328"/>
    </location>
</feature>
<organism evidence="9 10">
    <name type="scientific">Chelativorans salis</name>
    <dbReference type="NCBI Taxonomy" id="2978478"/>
    <lineage>
        <taxon>Bacteria</taxon>
        <taxon>Pseudomonadati</taxon>
        <taxon>Pseudomonadota</taxon>
        <taxon>Alphaproteobacteria</taxon>
        <taxon>Hyphomicrobiales</taxon>
        <taxon>Phyllobacteriaceae</taxon>
        <taxon>Chelativorans</taxon>
    </lineage>
</organism>
<gene>
    <name evidence="9" type="ORF">N5A92_23260</name>
</gene>
<evidence type="ECO:0000256" key="3">
    <source>
        <dbReference type="ARBA" id="ARBA00022475"/>
    </source>
</evidence>
<dbReference type="RefSeq" id="WP_260906686.1">
    <property type="nucleotide sequence ID" value="NZ_JAOCZP010000010.1"/>
</dbReference>
<reference evidence="9 10" key="1">
    <citation type="submission" date="2022-09" db="EMBL/GenBank/DDBJ databases">
        <title>Chelativorans salina sp. nov., a novel slightly halophilic bacterium isolated from a saline lake sediment enrichment.</title>
        <authorList>
            <person name="Gao L."/>
            <person name="Fang B.-Z."/>
            <person name="Li W.-J."/>
        </authorList>
    </citation>
    <scope>NUCLEOTIDE SEQUENCE [LARGE SCALE GENOMIC DNA]</scope>
    <source>
        <strain evidence="9 10">EGI FJ00035</strain>
    </source>
</reference>
<keyword evidence="7 8" id="KW-0472">Membrane</keyword>
<feature type="transmembrane region" description="Helical" evidence="8">
    <location>
        <begin position="66"/>
        <end position="85"/>
    </location>
</feature>
<feature type="transmembrane region" description="Helical" evidence="8">
    <location>
        <begin position="181"/>
        <end position="202"/>
    </location>
</feature>
<evidence type="ECO:0000256" key="1">
    <source>
        <dbReference type="ARBA" id="ARBA00004651"/>
    </source>
</evidence>
<comment type="caution">
    <text evidence="9">The sequence shown here is derived from an EMBL/GenBank/DDBJ whole genome shotgun (WGS) entry which is preliminary data.</text>
</comment>
<dbReference type="Pfam" id="PF02653">
    <property type="entry name" value="BPD_transp_2"/>
    <property type="match status" value="1"/>
</dbReference>
<protein>
    <submittedName>
        <fullName evidence="9">ABC transporter permease</fullName>
    </submittedName>
</protein>
<comment type="subcellular location">
    <subcellularLocation>
        <location evidence="1">Cell membrane</location>
        <topology evidence="1">Multi-pass membrane protein</topology>
    </subcellularLocation>
</comment>
<keyword evidence="10" id="KW-1185">Reference proteome</keyword>
<keyword evidence="4" id="KW-0997">Cell inner membrane</keyword>
<keyword evidence="6 8" id="KW-1133">Transmembrane helix</keyword>
<keyword evidence="2" id="KW-0813">Transport</keyword>